<dbReference type="AlphaFoldDB" id="A0A6M3IYY8"/>
<dbReference type="EMBL" id="MT141465">
    <property type="protein sequence ID" value="QJA62217.1"/>
    <property type="molecule type" value="Genomic_DNA"/>
</dbReference>
<proteinExistence type="predicted"/>
<organism evidence="1">
    <name type="scientific">viral metagenome</name>
    <dbReference type="NCBI Taxonomy" id="1070528"/>
    <lineage>
        <taxon>unclassified sequences</taxon>
        <taxon>metagenomes</taxon>
        <taxon>organismal metagenomes</taxon>
    </lineage>
</organism>
<protein>
    <submittedName>
        <fullName evidence="1">Uncharacterized protein</fullName>
    </submittedName>
</protein>
<name>A0A6M3IYY8_9ZZZZ</name>
<reference evidence="1" key="1">
    <citation type="submission" date="2020-03" db="EMBL/GenBank/DDBJ databases">
        <title>The deep terrestrial virosphere.</title>
        <authorList>
            <person name="Holmfeldt K."/>
            <person name="Nilsson E."/>
            <person name="Simone D."/>
            <person name="Lopez-Fernandez M."/>
            <person name="Wu X."/>
            <person name="de Brujin I."/>
            <person name="Lundin D."/>
            <person name="Andersson A."/>
            <person name="Bertilsson S."/>
            <person name="Dopson M."/>
        </authorList>
    </citation>
    <scope>NUCLEOTIDE SEQUENCE</scope>
    <source>
        <strain evidence="1">MM415B00808</strain>
    </source>
</reference>
<evidence type="ECO:0000313" key="1">
    <source>
        <dbReference type="EMBL" id="QJA62217.1"/>
    </source>
</evidence>
<gene>
    <name evidence="1" type="ORF">MM415B00808_0002</name>
</gene>
<sequence length="134" mass="15589">MLNEQFYAGGLKYLISHFNLDISDERASLIYQELLGLNNEIFQSALESIARTELAINANQSLVALINKHVDIQRKYLYTQSQPMLKEPIFRANKNDWPVFEEFYKACCEVSTNYTPSREFCKKSWQSIQPNAQN</sequence>
<accession>A0A6M3IYY8</accession>